<dbReference type="AlphaFoldDB" id="A0A6I6C685"/>
<dbReference type="SUPFAM" id="SSF53098">
    <property type="entry name" value="Ribonuclease H-like"/>
    <property type="match status" value="1"/>
</dbReference>
<sequence length="300" mass="35561">MSKNLTIEQWAEIIGIYKTKGIKIAEQEYRKFKLKEIKFSQNLQKRIKQKAYLLDNYGMKSLKRKKGSGRHKKRDDSDIPGIINDLTEEQKREIIEDWIKNQRDKREKESINKIKSLNISTKARIISMHRTTFYKKQKIRSYKYNNLKSEVVKILSESKFIYGSRKISILLEKEKIFICDRTLRHYLKRWGFIIKTRIKKRKQESKNIYAKYKDLVKRNYNPSIDNIIATDVSYIPGLVEGNYYYISAAISHKTKKIESWCLSKNNNTQLVVDTITKINKSNFILHSDHGSQYSSNEVTD</sequence>
<accession>A0A6I6C685</accession>
<dbReference type="PANTHER" id="PTHR46889">
    <property type="entry name" value="TRANSPOSASE INSF FOR INSERTION SEQUENCE IS3B-RELATED"/>
    <property type="match status" value="1"/>
</dbReference>
<dbReference type="Gene3D" id="3.30.420.10">
    <property type="entry name" value="Ribonuclease H-like superfamily/Ribonuclease H"/>
    <property type="match status" value="1"/>
</dbReference>
<dbReference type="RefSeq" id="WP_156005868.1">
    <property type="nucleotide sequence ID" value="NZ_CP046276.1"/>
</dbReference>
<dbReference type="PANTHER" id="PTHR46889:SF4">
    <property type="entry name" value="TRANSPOSASE INSO FOR INSERTION SEQUENCE ELEMENT IS911B-RELATED"/>
    <property type="match status" value="1"/>
</dbReference>
<dbReference type="OrthoDB" id="388865at2"/>
<dbReference type="EMBL" id="CP046276">
    <property type="protein sequence ID" value="QGS51670.1"/>
    <property type="molecule type" value="Genomic_DNA"/>
</dbReference>
<dbReference type="Proteomes" id="UP000424468">
    <property type="component" value="Chromosome"/>
</dbReference>
<dbReference type="KEGG" id="stab:STABA_v1c03050"/>
<dbReference type="GO" id="GO:0003676">
    <property type="term" value="F:nucleic acid binding"/>
    <property type="evidence" value="ECO:0007669"/>
    <property type="project" value="InterPro"/>
</dbReference>
<protein>
    <submittedName>
        <fullName evidence="1">IS3 family transposase</fullName>
    </submittedName>
</protein>
<dbReference type="InterPro" id="IPR050900">
    <property type="entry name" value="Transposase_IS3/IS150/IS904"/>
</dbReference>
<gene>
    <name evidence="1" type="ORF">STABA_v1c03050</name>
</gene>
<organism evidence="1 2">
    <name type="scientific">Spiroplasma tabanidicola</name>
    <dbReference type="NCBI Taxonomy" id="324079"/>
    <lineage>
        <taxon>Bacteria</taxon>
        <taxon>Bacillati</taxon>
        <taxon>Mycoplasmatota</taxon>
        <taxon>Mollicutes</taxon>
        <taxon>Entomoplasmatales</taxon>
        <taxon>Spiroplasmataceae</taxon>
        <taxon>Spiroplasma</taxon>
    </lineage>
</organism>
<keyword evidence="2" id="KW-1185">Reference proteome</keyword>
<proteinExistence type="predicted"/>
<evidence type="ECO:0000313" key="2">
    <source>
        <dbReference type="Proteomes" id="UP000424468"/>
    </source>
</evidence>
<reference evidence="1 2" key="1">
    <citation type="submission" date="2019-11" db="EMBL/GenBank/DDBJ databases">
        <title>Complete genome sequence of Spiroplasma tabanidicola TAUS-1 (DSM 22603).</title>
        <authorList>
            <person name="Huang C.-T."/>
            <person name="Lin Y.-C."/>
            <person name="Kuo C.-H."/>
        </authorList>
    </citation>
    <scope>NUCLEOTIDE SEQUENCE [LARGE SCALE GENOMIC DNA]</scope>
    <source>
        <strain evidence="1 2">TAUS-1</strain>
    </source>
</reference>
<evidence type="ECO:0000313" key="1">
    <source>
        <dbReference type="EMBL" id="QGS51670.1"/>
    </source>
</evidence>
<name>A0A6I6C685_9MOLU</name>
<dbReference type="InterPro" id="IPR012337">
    <property type="entry name" value="RNaseH-like_sf"/>
</dbReference>
<dbReference type="InterPro" id="IPR036397">
    <property type="entry name" value="RNaseH_sf"/>
</dbReference>